<accession>A0ABR2WCY0</accession>
<evidence type="ECO:0000256" key="1">
    <source>
        <dbReference type="ARBA" id="ARBA00009986"/>
    </source>
</evidence>
<protein>
    <recommendedName>
        <fullName evidence="2">Aldehyde dehydrogenase domain-containing protein</fullName>
    </recommendedName>
</protein>
<evidence type="ECO:0000313" key="3">
    <source>
        <dbReference type="EMBL" id="KAK9759352.1"/>
    </source>
</evidence>
<dbReference type="InterPro" id="IPR016162">
    <property type="entry name" value="Ald_DH_N"/>
</dbReference>
<name>A0ABR2WCY0_9FUNG</name>
<dbReference type="SUPFAM" id="SSF53720">
    <property type="entry name" value="ALDH-like"/>
    <property type="match status" value="1"/>
</dbReference>
<comment type="similarity">
    <text evidence="1">Belongs to the aldehyde dehydrogenase family.</text>
</comment>
<organism evidence="3 4">
    <name type="scientific">Basidiobolus ranarum</name>
    <dbReference type="NCBI Taxonomy" id="34480"/>
    <lineage>
        <taxon>Eukaryota</taxon>
        <taxon>Fungi</taxon>
        <taxon>Fungi incertae sedis</taxon>
        <taxon>Zoopagomycota</taxon>
        <taxon>Entomophthoromycotina</taxon>
        <taxon>Basidiobolomycetes</taxon>
        <taxon>Basidiobolales</taxon>
        <taxon>Basidiobolaceae</taxon>
        <taxon>Basidiobolus</taxon>
    </lineage>
</organism>
<dbReference type="Proteomes" id="UP001479436">
    <property type="component" value="Unassembled WGS sequence"/>
</dbReference>
<feature type="domain" description="Aldehyde dehydrogenase" evidence="2">
    <location>
        <begin position="7"/>
        <end position="125"/>
    </location>
</feature>
<reference evidence="3 4" key="1">
    <citation type="submission" date="2023-04" db="EMBL/GenBank/DDBJ databases">
        <title>Genome of Basidiobolus ranarum AG-B5.</title>
        <authorList>
            <person name="Stajich J.E."/>
            <person name="Carter-House D."/>
            <person name="Gryganskyi A."/>
        </authorList>
    </citation>
    <scope>NUCLEOTIDE SEQUENCE [LARGE SCALE GENOMIC DNA]</scope>
    <source>
        <strain evidence="3 4">AG-B5</strain>
    </source>
</reference>
<dbReference type="PANTHER" id="PTHR11699">
    <property type="entry name" value="ALDEHYDE DEHYDROGENASE-RELATED"/>
    <property type="match status" value="1"/>
</dbReference>
<proteinExistence type="inferred from homology"/>
<dbReference type="InterPro" id="IPR015590">
    <property type="entry name" value="Aldehyde_DH_dom"/>
</dbReference>
<evidence type="ECO:0000259" key="2">
    <source>
        <dbReference type="Pfam" id="PF00171"/>
    </source>
</evidence>
<dbReference type="Gene3D" id="3.40.309.10">
    <property type="entry name" value="Aldehyde Dehydrogenase, Chain A, domain 2"/>
    <property type="match status" value="1"/>
</dbReference>
<gene>
    <name evidence="3" type="ORF">K7432_017797</name>
</gene>
<sequence>MTPAAPQVTKGYFIEPTVFYDVDDDAEVAREEIFGPVLTILKPYKELEEAIQRANQTEYGLAAGMWSSDPKKIDLFTRKIQAGINWVNCYNIANPYMPFGGFKLSGIGKDLGEEAINEFTRTKSVTVAV</sequence>
<evidence type="ECO:0000313" key="4">
    <source>
        <dbReference type="Proteomes" id="UP001479436"/>
    </source>
</evidence>
<dbReference type="Pfam" id="PF00171">
    <property type="entry name" value="Aldedh"/>
    <property type="match status" value="1"/>
</dbReference>
<comment type="caution">
    <text evidence="3">The sequence shown here is derived from an EMBL/GenBank/DDBJ whole genome shotgun (WGS) entry which is preliminary data.</text>
</comment>
<dbReference type="EMBL" id="JASJQH010004393">
    <property type="protein sequence ID" value="KAK9759352.1"/>
    <property type="molecule type" value="Genomic_DNA"/>
</dbReference>
<dbReference type="Gene3D" id="3.40.605.10">
    <property type="entry name" value="Aldehyde Dehydrogenase, Chain A, domain 1"/>
    <property type="match status" value="1"/>
</dbReference>
<dbReference type="InterPro" id="IPR016163">
    <property type="entry name" value="Ald_DH_C"/>
</dbReference>
<dbReference type="InterPro" id="IPR016161">
    <property type="entry name" value="Ald_DH/histidinol_DH"/>
</dbReference>
<keyword evidence="4" id="KW-1185">Reference proteome</keyword>